<reference evidence="13" key="1">
    <citation type="submission" date="2023-07" db="EMBL/GenBank/DDBJ databases">
        <authorList>
            <person name="Stuckert A."/>
        </authorList>
    </citation>
    <scope>NUCLEOTIDE SEQUENCE</scope>
</reference>
<dbReference type="InterPro" id="IPR000276">
    <property type="entry name" value="GPCR_Rhodpsn"/>
</dbReference>
<feature type="transmembrane region" description="Helical" evidence="11">
    <location>
        <begin position="80"/>
        <end position="108"/>
    </location>
</feature>
<dbReference type="PROSITE" id="PS50262">
    <property type="entry name" value="G_PROTEIN_RECEP_F1_2"/>
    <property type="match status" value="1"/>
</dbReference>
<accession>A0ABN9M1M4</accession>
<keyword evidence="6 10" id="KW-0297">G-protein coupled receptor</keyword>
<dbReference type="InterPro" id="IPR017452">
    <property type="entry name" value="GPCR_Rhodpsn_7TM"/>
</dbReference>
<dbReference type="EMBL" id="CAUEEQ010039477">
    <property type="protein sequence ID" value="CAJ0954974.1"/>
    <property type="molecule type" value="Genomic_DNA"/>
</dbReference>
<evidence type="ECO:0000313" key="13">
    <source>
        <dbReference type="EMBL" id="CAJ0954974.1"/>
    </source>
</evidence>
<evidence type="ECO:0000256" key="5">
    <source>
        <dbReference type="ARBA" id="ARBA00022989"/>
    </source>
</evidence>
<evidence type="ECO:0000256" key="4">
    <source>
        <dbReference type="ARBA" id="ARBA00022725"/>
    </source>
</evidence>
<dbReference type="Pfam" id="PF13853">
    <property type="entry name" value="7tm_4"/>
    <property type="match status" value="1"/>
</dbReference>
<feature type="domain" description="G-protein coupled receptors family 1 profile" evidence="12">
    <location>
        <begin position="96"/>
        <end position="276"/>
    </location>
</feature>
<dbReference type="InterPro" id="IPR000725">
    <property type="entry name" value="Olfact_rcpt"/>
</dbReference>
<protein>
    <recommendedName>
        <fullName evidence="11">Olfactory receptor</fullName>
    </recommendedName>
</protein>
<evidence type="ECO:0000256" key="7">
    <source>
        <dbReference type="ARBA" id="ARBA00023136"/>
    </source>
</evidence>
<name>A0ABN9M1M4_9NEOB</name>
<evidence type="ECO:0000256" key="1">
    <source>
        <dbReference type="ARBA" id="ARBA00004651"/>
    </source>
</evidence>
<keyword evidence="14" id="KW-1185">Reference proteome</keyword>
<proteinExistence type="inferred from homology"/>
<keyword evidence="7 11" id="KW-0472">Membrane</keyword>
<keyword evidence="8 10" id="KW-0675">Receptor</keyword>
<comment type="subcellular location">
    <subcellularLocation>
        <location evidence="1 11">Cell membrane</location>
        <topology evidence="1 11">Multi-pass membrane protein</topology>
    </subcellularLocation>
</comment>
<evidence type="ECO:0000256" key="11">
    <source>
        <dbReference type="RuleBase" id="RU363047"/>
    </source>
</evidence>
<feature type="transmembrane region" description="Helical" evidence="11">
    <location>
        <begin position="195"/>
        <end position="217"/>
    </location>
</feature>
<evidence type="ECO:0000256" key="8">
    <source>
        <dbReference type="ARBA" id="ARBA00023170"/>
    </source>
</evidence>
<evidence type="ECO:0000256" key="2">
    <source>
        <dbReference type="ARBA" id="ARBA00022475"/>
    </source>
</evidence>
<comment type="caution">
    <text evidence="13">The sequence shown here is derived from an EMBL/GenBank/DDBJ whole genome shotgun (WGS) entry which is preliminary data.</text>
</comment>
<gene>
    <name evidence="13" type="ORF">RIMI_LOCUS14954629</name>
</gene>
<keyword evidence="2 11" id="KW-1003">Cell membrane</keyword>
<comment type="similarity">
    <text evidence="10">Belongs to the G-protein coupled receptor 1 family.</text>
</comment>
<keyword evidence="9 10" id="KW-0807">Transducer</keyword>
<dbReference type="Proteomes" id="UP001176940">
    <property type="component" value="Unassembled WGS sequence"/>
</dbReference>
<sequence length="276" mass="31082">MTKWLSGLKLQVCSHSMRLQTCESSQHVLSSCCEDSSMPVAGEWPQICNFNVNSMNACINANSTHEFYIVAFSMSSVGQLVLFLGIMIIYLLTFLGNVSIIILVYFAAKLHTPMYFFLCNLAVVDITSSSTCIPKLLTITLTQDHRISFDWCMTQMFFFLLCANGEIFMLTSMAFDRYVAICKPLQYHTIMRKNVYVVLAASAWTVATLNSISHVVLTSILEFCNSHDINNFFCDLNSVIALSSTDVTSRKVFMFFETVLISVERYRPILESIGIG</sequence>
<keyword evidence="5 11" id="KW-1133">Transmembrane helix</keyword>
<dbReference type="SUPFAM" id="SSF81321">
    <property type="entry name" value="Family A G protein-coupled receptor-like"/>
    <property type="match status" value="1"/>
</dbReference>
<feature type="transmembrane region" description="Helical" evidence="11">
    <location>
        <begin position="115"/>
        <end position="137"/>
    </location>
</feature>
<evidence type="ECO:0000256" key="10">
    <source>
        <dbReference type="RuleBase" id="RU000688"/>
    </source>
</evidence>
<dbReference type="InterPro" id="IPR050516">
    <property type="entry name" value="Olfactory_GPCR"/>
</dbReference>
<keyword evidence="3 10" id="KW-0812">Transmembrane</keyword>
<dbReference type="PROSITE" id="PS00237">
    <property type="entry name" value="G_PROTEIN_RECEP_F1_1"/>
    <property type="match status" value="1"/>
</dbReference>
<dbReference type="PANTHER" id="PTHR26452">
    <property type="entry name" value="OLFACTORY RECEPTOR"/>
    <property type="match status" value="1"/>
</dbReference>
<comment type="caution">
    <text evidence="11">Lacks conserved residue(s) required for the propagation of feature annotation.</text>
</comment>
<keyword evidence="11" id="KW-0716">Sensory transduction</keyword>
<keyword evidence="4 11" id="KW-0552">Olfaction</keyword>
<dbReference type="Gene3D" id="1.20.1070.10">
    <property type="entry name" value="Rhodopsin 7-helix transmembrane proteins"/>
    <property type="match status" value="1"/>
</dbReference>
<dbReference type="PRINTS" id="PR00245">
    <property type="entry name" value="OLFACTORYR"/>
</dbReference>
<evidence type="ECO:0000256" key="3">
    <source>
        <dbReference type="ARBA" id="ARBA00022692"/>
    </source>
</evidence>
<feature type="transmembrane region" description="Helical" evidence="11">
    <location>
        <begin position="157"/>
        <end position="175"/>
    </location>
</feature>
<organism evidence="13 14">
    <name type="scientific">Ranitomeya imitator</name>
    <name type="common">mimic poison frog</name>
    <dbReference type="NCBI Taxonomy" id="111125"/>
    <lineage>
        <taxon>Eukaryota</taxon>
        <taxon>Metazoa</taxon>
        <taxon>Chordata</taxon>
        <taxon>Craniata</taxon>
        <taxon>Vertebrata</taxon>
        <taxon>Euteleostomi</taxon>
        <taxon>Amphibia</taxon>
        <taxon>Batrachia</taxon>
        <taxon>Anura</taxon>
        <taxon>Neobatrachia</taxon>
        <taxon>Hyloidea</taxon>
        <taxon>Dendrobatidae</taxon>
        <taxon>Dendrobatinae</taxon>
        <taxon>Ranitomeya</taxon>
    </lineage>
</organism>
<evidence type="ECO:0000256" key="6">
    <source>
        <dbReference type="ARBA" id="ARBA00023040"/>
    </source>
</evidence>
<evidence type="ECO:0000256" key="9">
    <source>
        <dbReference type="ARBA" id="ARBA00023224"/>
    </source>
</evidence>
<evidence type="ECO:0000259" key="12">
    <source>
        <dbReference type="PROSITE" id="PS50262"/>
    </source>
</evidence>
<dbReference type="PRINTS" id="PR00237">
    <property type="entry name" value="GPCRRHODOPSN"/>
</dbReference>
<evidence type="ECO:0000313" key="14">
    <source>
        <dbReference type="Proteomes" id="UP001176940"/>
    </source>
</evidence>